<gene>
    <name evidence="1" type="ORF">IE81DRAFT_326288</name>
</gene>
<sequence>MRLLRSYYETTKGKTQDLKTSRFFCYLARPLEPPPPHRPSHASLPSHTSLASHIPSRFSHLIRGAPLPKSAFCCSYLLSLVLPFYTSFPGVTSQVKIAKGESCRHHR</sequence>
<name>A0A316VW69_9BASI</name>
<dbReference type="EMBL" id="KZ819450">
    <property type="protein sequence ID" value="PWN39695.1"/>
    <property type="molecule type" value="Genomic_DNA"/>
</dbReference>
<evidence type="ECO:0000313" key="2">
    <source>
        <dbReference type="Proteomes" id="UP000245783"/>
    </source>
</evidence>
<dbReference type="RefSeq" id="XP_025366855.1">
    <property type="nucleotide sequence ID" value="XM_025514783.1"/>
</dbReference>
<evidence type="ECO:0000313" key="1">
    <source>
        <dbReference type="EMBL" id="PWN39695.1"/>
    </source>
</evidence>
<organism evidence="1 2">
    <name type="scientific">Ceraceosorus guamensis</name>
    <dbReference type="NCBI Taxonomy" id="1522189"/>
    <lineage>
        <taxon>Eukaryota</taxon>
        <taxon>Fungi</taxon>
        <taxon>Dikarya</taxon>
        <taxon>Basidiomycota</taxon>
        <taxon>Ustilaginomycotina</taxon>
        <taxon>Exobasidiomycetes</taxon>
        <taxon>Ceraceosorales</taxon>
        <taxon>Ceraceosoraceae</taxon>
        <taxon>Ceraceosorus</taxon>
    </lineage>
</organism>
<reference evidence="1 2" key="1">
    <citation type="journal article" date="2018" name="Mol. Biol. Evol.">
        <title>Broad Genomic Sampling Reveals a Smut Pathogenic Ancestry of the Fungal Clade Ustilaginomycotina.</title>
        <authorList>
            <person name="Kijpornyongpan T."/>
            <person name="Mondo S.J."/>
            <person name="Barry K."/>
            <person name="Sandor L."/>
            <person name="Lee J."/>
            <person name="Lipzen A."/>
            <person name="Pangilinan J."/>
            <person name="LaButti K."/>
            <person name="Hainaut M."/>
            <person name="Henrissat B."/>
            <person name="Grigoriev I.V."/>
            <person name="Spatafora J.W."/>
            <person name="Aime M.C."/>
        </authorList>
    </citation>
    <scope>NUCLEOTIDE SEQUENCE [LARGE SCALE GENOMIC DNA]</scope>
    <source>
        <strain evidence="1 2">MCA 4658</strain>
    </source>
</reference>
<dbReference type="InParanoid" id="A0A316VW69"/>
<protein>
    <submittedName>
        <fullName evidence="1">Uncharacterized protein</fullName>
    </submittedName>
</protein>
<dbReference type="Proteomes" id="UP000245783">
    <property type="component" value="Unassembled WGS sequence"/>
</dbReference>
<dbReference type="AlphaFoldDB" id="A0A316VW69"/>
<keyword evidence="2" id="KW-1185">Reference proteome</keyword>
<dbReference type="GeneID" id="37036653"/>
<accession>A0A316VW69</accession>
<proteinExistence type="predicted"/>